<dbReference type="EMBL" id="JANPWB010000006">
    <property type="protein sequence ID" value="KAJ1180655.1"/>
    <property type="molecule type" value="Genomic_DNA"/>
</dbReference>
<dbReference type="Proteomes" id="UP001066276">
    <property type="component" value="Chromosome 3_2"/>
</dbReference>
<keyword evidence="5" id="KW-0472">Membrane</keyword>
<comment type="caution">
    <text evidence="8">The sequence shown here is derived from an EMBL/GenBank/DDBJ whole genome shotgun (WGS) entry which is preliminary data.</text>
</comment>
<protein>
    <recommendedName>
        <fullName evidence="7">AP-4 complex subunit epsilon-1 C-terminal domain-containing protein</fullName>
    </recommendedName>
</protein>
<gene>
    <name evidence="8" type="ORF">NDU88_005875</name>
</gene>
<comment type="subcellular location">
    <subcellularLocation>
        <location evidence="1">Endomembrane system</location>
    </subcellularLocation>
</comment>
<sequence length="686" mass="76749">MNAVFSVGGDVMHPDIPNNFLRLLAEGFEDEEENLQLRLNAVRSYIELLDQENIYYPQRFLHVICWVLGEYSYLQKDVDPEEIMSKLYRLLENISVTTETKTWAVAAITKLSAFVPSSQTVDKLIQNFSTSVDTCMRQHAFELKHLHEDTAKMRSLLPVDASCEDLAVDASLSFLDEFVAEALNCGAAPYKPHHQRQEEKLCQEKALNFEPYELSFPSSVPLSGVTGRQSPTGISLASELSGNSAEAGLKEPNHLKPDVKKVWGKEGYLLKKGSRIEAPAEVRTSTLNCTSLGEDISPSLACSEQLINQVSPEEKEKQQLASSLFIGLGFNTSINLMGRSDSSTQKVRRKTKTKDTTPIDKMATLKNSTTTSFNPSTNTEKNTAQRFQHSEPVHFSNSSVVASDLLDSSSNQVKSKSLNRTVFNEELSSLFANTSLEVFPHPQTVSRPLVEQAPSIPDHLAEHPHSEAQEIVCTEFLSIYSYKVWKEDCLLILLIIANRSTSTLTSVSLTFANTETLKVVDNLSCHFSQIKSQTFDVYQVCIEMKQPCTQAAILGHIQYQMEPEIHTQLEFSLTLLLLDLMRPLKITTEEFGKLWLSFSNDVKQNIKVSGPQESPVVALTTLHEKLRFHIVDVIGNEGLAACQLLPSTPCLLHCRIQAGMLVLWFRSTSSVLPDCLLYYCQKELEN</sequence>
<dbReference type="InterPro" id="IPR050840">
    <property type="entry name" value="Adaptor_Complx_Large_Subunit"/>
</dbReference>
<evidence type="ECO:0000256" key="6">
    <source>
        <dbReference type="SAM" id="MobiDB-lite"/>
    </source>
</evidence>
<evidence type="ECO:0000256" key="3">
    <source>
        <dbReference type="ARBA" id="ARBA00022448"/>
    </source>
</evidence>
<keyword evidence="9" id="KW-1185">Reference proteome</keyword>
<dbReference type="AlphaFoldDB" id="A0AAV7TV67"/>
<dbReference type="InterPro" id="IPR028269">
    <property type="entry name" value="AP4E1_C"/>
</dbReference>
<dbReference type="GO" id="GO:0012505">
    <property type="term" value="C:endomembrane system"/>
    <property type="evidence" value="ECO:0007669"/>
    <property type="project" value="UniProtKB-SubCell"/>
</dbReference>
<feature type="region of interest" description="Disordered" evidence="6">
    <location>
        <begin position="367"/>
        <end position="390"/>
    </location>
</feature>
<dbReference type="SUPFAM" id="SSF48371">
    <property type="entry name" value="ARM repeat"/>
    <property type="match status" value="1"/>
</dbReference>
<name>A0AAV7TV67_PLEWA</name>
<evidence type="ECO:0000313" key="9">
    <source>
        <dbReference type="Proteomes" id="UP001066276"/>
    </source>
</evidence>
<dbReference type="PANTHER" id="PTHR22780">
    <property type="entry name" value="ADAPTIN, ALPHA/GAMMA/EPSILON"/>
    <property type="match status" value="1"/>
</dbReference>
<proteinExistence type="inferred from homology"/>
<reference evidence="8" key="1">
    <citation type="journal article" date="2022" name="bioRxiv">
        <title>Sequencing and chromosome-scale assembly of the giantPleurodeles waltlgenome.</title>
        <authorList>
            <person name="Brown T."/>
            <person name="Elewa A."/>
            <person name="Iarovenko S."/>
            <person name="Subramanian E."/>
            <person name="Araus A.J."/>
            <person name="Petzold A."/>
            <person name="Susuki M."/>
            <person name="Suzuki K.-i.T."/>
            <person name="Hayashi T."/>
            <person name="Toyoda A."/>
            <person name="Oliveira C."/>
            <person name="Osipova E."/>
            <person name="Leigh N.D."/>
            <person name="Simon A."/>
            <person name="Yun M.H."/>
        </authorList>
    </citation>
    <scope>NUCLEOTIDE SEQUENCE</scope>
    <source>
        <strain evidence="8">20211129_DDA</strain>
        <tissue evidence="8">Liver</tissue>
    </source>
</reference>
<evidence type="ECO:0000256" key="1">
    <source>
        <dbReference type="ARBA" id="ARBA00004308"/>
    </source>
</evidence>
<keyword evidence="4" id="KW-0653">Protein transport</keyword>
<feature type="compositionally biased region" description="Low complexity" evidence="6">
    <location>
        <begin position="367"/>
        <end position="379"/>
    </location>
</feature>
<organism evidence="8 9">
    <name type="scientific">Pleurodeles waltl</name>
    <name type="common">Iberian ribbed newt</name>
    <dbReference type="NCBI Taxonomy" id="8319"/>
    <lineage>
        <taxon>Eukaryota</taxon>
        <taxon>Metazoa</taxon>
        <taxon>Chordata</taxon>
        <taxon>Craniata</taxon>
        <taxon>Vertebrata</taxon>
        <taxon>Euteleostomi</taxon>
        <taxon>Amphibia</taxon>
        <taxon>Batrachia</taxon>
        <taxon>Caudata</taxon>
        <taxon>Salamandroidea</taxon>
        <taxon>Salamandridae</taxon>
        <taxon>Pleurodelinae</taxon>
        <taxon>Pleurodeles</taxon>
    </lineage>
</organism>
<comment type="similarity">
    <text evidence="2">Belongs to the adaptor complexes large subunit family.</text>
</comment>
<evidence type="ECO:0000313" key="8">
    <source>
        <dbReference type="EMBL" id="KAJ1180655.1"/>
    </source>
</evidence>
<evidence type="ECO:0000256" key="5">
    <source>
        <dbReference type="ARBA" id="ARBA00023136"/>
    </source>
</evidence>
<dbReference type="GO" id="GO:0015031">
    <property type="term" value="P:protein transport"/>
    <property type="evidence" value="ECO:0007669"/>
    <property type="project" value="UniProtKB-KW"/>
</dbReference>
<dbReference type="Gene3D" id="1.25.10.10">
    <property type="entry name" value="Leucine-rich Repeat Variant"/>
    <property type="match status" value="1"/>
</dbReference>
<evidence type="ECO:0000256" key="2">
    <source>
        <dbReference type="ARBA" id="ARBA00006613"/>
    </source>
</evidence>
<feature type="domain" description="AP-4 complex subunit epsilon-1 C-terminal" evidence="7">
    <location>
        <begin position="582"/>
        <end position="685"/>
    </location>
</feature>
<dbReference type="GO" id="GO:0005737">
    <property type="term" value="C:cytoplasm"/>
    <property type="evidence" value="ECO:0007669"/>
    <property type="project" value="UniProtKB-ARBA"/>
</dbReference>
<evidence type="ECO:0000256" key="4">
    <source>
        <dbReference type="ARBA" id="ARBA00022927"/>
    </source>
</evidence>
<dbReference type="InterPro" id="IPR016024">
    <property type="entry name" value="ARM-type_fold"/>
</dbReference>
<keyword evidence="3" id="KW-0813">Transport</keyword>
<evidence type="ECO:0000259" key="7">
    <source>
        <dbReference type="SMART" id="SM01356"/>
    </source>
</evidence>
<dbReference type="SMART" id="SM01356">
    <property type="entry name" value="AP4E_app_platf"/>
    <property type="match status" value="1"/>
</dbReference>
<dbReference type="InterPro" id="IPR011989">
    <property type="entry name" value="ARM-like"/>
</dbReference>
<dbReference type="Pfam" id="PF14807">
    <property type="entry name" value="AP4E_app_platf"/>
    <property type="match status" value="1"/>
</dbReference>
<accession>A0AAV7TV67</accession>